<dbReference type="Pfam" id="PF13450">
    <property type="entry name" value="NAD_binding_8"/>
    <property type="match status" value="1"/>
</dbReference>
<evidence type="ECO:0000313" key="1">
    <source>
        <dbReference type="EMBL" id="CAH1203825.1"/>
    </source>
</evidence>
<reference evidence="1" key="1">
    <citation type="submission" date="2022-01" db="EMBL/GenBank/DDBJ databases">
        <authorList>
            <person name="Criscuolo A."/>
        </authorList>
    </citation>
    <scope>NUCLEOTIDE SEQUENCE</scope>
    <source>
        <strain evidence="1">CIP111893</strain>
    </source>
</reference>
<dbReference type="Proteomes" id="UP000838686">
    <property type="component" value="Unassembled WGS sequence"/>
</dbReference>
<dbReference type="EMBL" id="CAKMMF010000009">
    <property type="protein sequence ID" value="CAH1203825.1"/>
    <property type="molecule type" value="Genomic_DNA"/>
</dbReference>
<gene>
    <name evidence="1" type="ORF">PAECIP111893_02082</name>
</gene>
<evidence type="ECO:0000313" key="2">
    <source>
        <dbReference type="Proteomes" id="UP000838686"/>
    </source>
</evidence>
<organism evidence="1 2">
    <name type="scientific">Paenibacillus plantiphilus</name>
    <dbReference type="NCBI Taxonomy" id="2905650"/>
    <lineage>
        <taxon>Bacteria</taxon>
        <taxon>Bacillati</taxon>
        <taxon>Bacillota</taxon>
        <taxon>Bacilli</taxon>
        <taxon>Bacillales</taxon>
        <taxon>Paenibacillaceae</taxon>
        <taxon>Paenibacillus</taxon>
    </lineage>
</organism>
<dbReference type="RefSeq" id="WP_236341159.1">
    <property type="nucleotide sequence ID" value="NZ_CAKMMF010000009.1"/>
</dbReference>
<dbReference type="InterPro" id="IPR036188">
    <property type="entry name" value="FAD/NAD-bd_sf"/>
</dbReference>
<accession>A0ABN8GCP7</accession>
<proteinExistence type="predicted"/>
<comment type="caution">
    <text evidence="1">The sequence shown here is derived from an EMBL/GenBank/DDBJ whole genome shotgun (WGS) entry which is preliminary data.</text>
</comment>
<dbReference type="Gene3D" id="3.50.50.60">
    <property type="entry name" value="FAD/NAD(P)-binding domain"/>
    <property type="match status" value="1"/>
</dbReference>
<protein>
    <submittedName>
        <fullName evidence="1">Uncharacterized protein</fullName>
    </submittedName>
</protein>
<sequence>MKTQLPTAIIGGGPVALAAAAQLVKRNMPFVLFERGSHIASSVLSWKHVRMFSPWEFNIDTAAKELLLESGWQAPAKDHIPAGLELVNEYLLPLSQLKQLQPFIHLQSLVKAVYRKGFDKMKTAGRDLAAFIIEYEQNGMLLRKEASAVIDATGTWLTPNPMSTSGHPAEGEPHNKNHIQYVVFQIFWVQLKNGMRGKTLLL</sequence>
<keyword evidence="2" id="KW-1185">Reference proteome</keyword>
<dbReference type="SUPFAM" id="SSF51905">
    <property type="entry name" value="FAD/NAD(P)-binding domain"/>
    <property type="match status" value="1"/>
</dbReference>
<name>A0ABN8GCP7_9BACL</name>